<evidence type="ECO:0000256" key="1">
    <source>
        <dbReference type="SAM" id="Phobius"/>
    </source>
</evidence>
<proteinExistence type="predicted"/>
<dbReference type="RefSeq" id="WP_349658080.1">
    <property type="nucleotide sequence ID" value="NZ_JBEGDG010000001.1"/>
</dbReference>
<keyword evidence="3" id="KW-1185">Reference proteome</keyword>
<dbReference type="Proteomes" id="UP001478862">
    <property type="component" value="Unassembled WGS sequence"/>
</dbReference>
<evidence type="ECO:0000313" key="3">
    <source>
        <dbReference type="Proteomes" id="UP001478862"/>
    </source>
</evidence>
<sequence>MDNALAFILSSPLILIYFKSLSQENLAWRWTLPFWFLNHNMIRYFVSFGDIFWVVLMWQFLFIWPICIGIYYYLYKKEYKWEFYIRLKKKHGILLGSLIVLCISSLGICMYDTNKKVIAFHEQVMKEFEDSSDRPQYLIQNSVMPSTLLSLSDQINEVRNGKVRAATFPWKSKVIVVMDNDQKEFTYVRFNKGWKLDGIYHESSYDYSE</sequence>
<keyword evidence="1" id="KW-1133">Transmembrane helix</keyword>
<gene>
    <name evidence="2" type="ORF">ABNX05_01585</name>
</gene>
<protein>
    <submittedName>
        <fullName evidence="2">Uncharacterized protein</fullName>
    </submittedName>
</protein>
<evidence type="ECO:0000313" key="2">
    <source>
        <dbReference type="EMBL" id="MEQ6353301.1"/>
    </source>
</evidence>
<organism evidence="2 3">
    <name type="scientific">Lysinibacillus zambalensis</name>
    <dbReference type="NCBI Taxonomy" id="3160866"/>
    <lineage>
        <taxon>Bacteria</taxon>
        <taxon>Bacillati</taxon>
        <taxon>Bacillota</taxon>
        <taxon>Bacilli</taxon>
        <taxon>Bacillales</taxon>
        <taxon>Bacillaceae</taxon>
        <taxon>Lysinibacillus</taxon>
    </lineage>
</organism>
<accession>A0ABV1MLB2</accession>
<reference evidence="2 3" key="1">
    <citation type="submission" date="2024-06" db="EMBL/GenBank/DDBJ databases">
        <title>Lysinibacillus zambalefons sp. nov., a Novel Firmicute Isolated from the Poon Bato Zambales Hyperalkaline Spring.</title>
        <authorList>
            <person name="Aja J.A."/>
            <person name="Lazaro J.E.H."/>
            <person name="Llorin L.D."/>
            <person name="Lim K.R."/>
            <person name="Teodosio J."/>
            <person name="Dalisay D.S."/>
        </authorList>
    </citation>
    <scope>NUCLEOTIDE SEQUENCE [LARGE SCALE GENOMIC DNA]</scope>
    <source>
        <strain evidence="2 3">M3</strain>
    </source>
</reference>
<keyword evidence="1" id="KW-0812">Transmembrane</keyword>
<keyword evidence="1" id="KW-0472">Membrane</keyword>
<feature type="transmembrane region" description="Helical" evidence="1">
    <location>
        <begin position="51"/>
        <end position="73"/>
    </location>
</feature>
<dbReference type="EMBL" id="JBEGDG010000001">
    <property type="protein sequence ID" value="MEQ6353301.1"/>
    <property type="molecule type" value="Genomic_DNA"/>
</dbReference>
<name>A0ABV1MLB2_9BACI</name>
<feature type="transmembrane region" description="Helical" evidence="1">
    <location>
        <begin position="93"/>
        <end position="113"/>
    </location>
</feature>
<comment type="caution">
    <text evidence="2">The sequence shown here is derived from an EMBL/GenBank/DDBJ whole genome shotgun (WGS) entry which is preliminary data.</text>
</comment>